<dbReference type="RefSeq" id="XP_030854378.1">
    <property type="nucleotide sequence ID" value="XM_030998518.1"/>
</dbReference>
<name>A0A7M7PP65_STRPU</name>
<dbReference type="Pfam" id="PF20700">
    <property type="entry name" value="Mutator"/>
    <property type="match status" value="1"/>
</dbReference>
<feature type="domain" description="Mutator-like transposase" evidence="1">
    <location>
        <begin position="100"/>
        <end position="186"/>
    </location>
</feature>
<dbReference type="EnsemblMetazoa" id="XM_030998518">
    <property type="protein sequence ID" value="XP_030854378"/>
    <property type="gene ID" value="LOC105439140"/>
</dbReference>
<protein>
    <recommendedName>
        <fullName evidence="1">Mutator-like transposase domain-containing protein</fullName>
    </recommendedName>
</protein>
<reference evidence="2" key="2">
    <citation type="submission" date="2021-01" db="UniProtKB">
        <authorList>
            <consortium name="EnsemblMetazoa"/>
        </authorList>
    </citation>
    <scope>IDENTIFICATION</scope>
</reference>
<dbReference type="InterPro" id="IPR049012">
    <property type="entry name" value="Mutator_transp_dom"/>
</dbReference>
<dbReference type="Proteomes" id="UP000007110">
    <property type="component" value="Unassembled WGS sequence"/>
</dbReference>
<reference evidence="3" key="1">
    <citation type="submission" date="2015-02" db="EMBL/GenBank/DDBJ databases">
        <title>Genome sequencing for Strongylocentrotus purpuratus.</title>
        <authorList>
            <person name="Murali S."/>
            <person name="Liu Y."/>
            <person name="Vee V."/>
            <person name="English A."/>
            <person name="Wang M."/>
            <person name="Skinner E."/>
            <person name="Han Y."/>
            <person name="Muzny D.M."/>
            <person name="Worley K.C."/>
            <person name="Gibbs R.A."/>
        </authorList>
    </citation>
    <scope>NUCLEOTIDE SEQUENCE</scope>
</reference>
<evidence type="ECO:0000313" key="3">
    <source>
        <dbReference type="Proteomes" id="UP000007110"/>
    </source>
</evidence>
<evidence type="ECO:0000313" key="2">
    <source>
        <dbReference type="EnsemblMetazoa" id="XP_030854378"/>
    </source>
</evidence>
<evidence type="ECO:0000259" key="1">
    <source>
        <dbReference type="Pfam" id="PF20700"/>
    </source>
</evidence>
<keyword evidence="3" id="KW-1185">Reference proteome</keyword>
<dbReference type="GeneID" id="105439140"/>
<dbReference type="OMA" id="CKKEETF"/>
<organism evidence="2 3">
    <name type="scientific">Strongylocentrotus purpuratus</name>
    <name type="common">Purple sea urchin</name>
    <dbReference type="NCBI Taxonomy" id="7668"/>
    <lineage>
        <taxon>Eukaryota</taxon>
        <taxon>Metazoa</taxon>
        <taxon>Echinodermata</taxon>
        <taxon>Eleutherozoa</taxon>
        <taxon>Echinozoa</taxon>
        <taxon>Echinoidea</taxon>
        <taxon>Euechinoidea</taxon>
        <taxon>Echinacea</taxon>
        <taxon>Camarodonta</taxon>
        <taxon>Echinidea</taxon>
        <taxon>Strongylocentrotidae</taxon>
        <taxon>Strongylocentrotus</taxon>
    </lineage>
</organism>
<dbReference type="AlphaFoldDB" id="A0A7M7PP65"/>
<proteinExistence type="predicted"/>
<dbReference type="KEGG" id="spu:105439140"/>
<sequence>MGIKFYYSACLVSIVNPSLNSLKMPRKTPKYVRKRKVFKGVQYQVLQKRKMNAGEVPEEITASERKLSLNTGPTCEDPRQLEGFYIISGPQLATALQKAHVCLGGHLIPLENTSKKDGLNCAMVLRCSICKKEETFFSSENACEGRGESAEINRRATLAATEVGLAQESLCDLLTILGTAPPVKATTGT</sequence>
<dbReference type="InParanoid" id="A0A7M7PP65"/>
<accession>A0A7M7PP65</accession>
<dbReference type="OrthoDB" id="10438885at2759"/>